<organism evidence="4">
    <name type="scientific">Micromonas pusilla (strain CCMP1545)</name>
    <name type="common">Picoplanktonic green alga</name>
    <dbReference type="NCBI Taxonomy" id="564608"/>
    <lineage>
        <taxon>Eukaryota</taxon>
        <taxon>Viridiplantae</taxon>
        <taxon>Chlorophyta</taxon>
        <taxon>Mamiellophyceae</taxon>
        <taxon>Mamiellales</taxon>
        <taxon>Mamiellaceae</taxon>
        <taxon>Micromonas</taxon>
    </lineage>
</organism>
<dbReference type="OMA" id="RIDCNGP"/>
<dbReference type="OrthoDB" id="10251809at2759"/>
<keyword evidence="1" id="KW-0880">Kelch repeat</keyword>
<protein>
    <submittedName>
        <fullName evidence="3">Predicted protein</fullName>
    </submittedName>
</protein>
<dbReference type="KEGG" id="mpp:MICPUCDRAFT_69324"/>
<dbReference type="Pfam" id="PF24681">
    <property type="entry name" value="Kelch_KLHDC2_KLHL20_DRC7"/>
    <property type="match status" value="1"/>
</dbReference>
<reference evidence="3 4" key="1">
    <citation type="journal article" date="2009" name="Science">
        <title>Green evolution and dynamic adaptations revealed by genomes of the marine picoeukaryotes Micromonas.</title>
        <authorList>
            <person name="Worden A.Z."/>
            <person name="Lee J.H."/>
            <person name="Mock T."/>
            <person name="Rouze P."/>
            <person name="Simmons M.P."/>
            <person name="Aerts A.L."/>
            <person name="Allen A.E."/>
            <person name="Cuvelier M.L."/>
            <person name="Derelle E."/>
            <person name="Everett M.V."/>
            <person name="Foulon E."/>
            <person name="Grimwood J."/>
            <person name="Gundlach H."/>
            <person name="Henrissat B."/>
            <person name="Napoli C."/>
            <person name="McDonald S.M."/>
            <person name="Parker M.S."/>
            <person name="Rombauts S."/>
            <person name="Salamov A."/>
            <person name="Von Dassow P."/>
            <person name="Badger J.H."/>
            <person name="Coutinho P.M."/>
            <person name="Demir E."/>
            <person name="Dubchak I."/>
            <person name="Gentemann C."/>
            <person name="Eikrem W."/>
            <person name="Gready J.E."/>
            <person name="John U."/>
            <person name="Lanier W."/>
            <person name="Lindquist E.A."/>
            <person name="Lucas S."/>
            <person name="Mayer K.F."/>
            <person name="Moreau H."/>
            <person name="Not F."/>
            <person name="Otillar R."/>
            <person name="Panaud O."/>
            <person name="Pangilinan J."/>
            <person name="Paulsen I."/>
            <person name="Piegu B."/>
            <person name="Poliakov A."/>
            <person name="Robbens S."/>
            <person name="Schmutz J."/>
            <person name="Toulza E."/>
            <person name="Wyss T."/>
            <person name="Zelensky A."/>
            <person name="Zhou K."/>
            <person name="Armbrust E.V."/>
            <person name="Bhattacharya D."/>
            <person name="Goodenough U.W."/>
            <person name="Van de Peer Y."/>
            <person name="Grigoriev I.V."/>
        </authorList>
    </citation>
    <scope>NUCLEOTIDE SEQUENCE [LARGE SCALE GENOMIC DNA]</scope>
    <source>
        <strain evidence="3 4">CCMP1545</strain>
    </source>
</reference>
<gene>
    <name evidence="3" type="ORF">MICPUCDRAFT_69324</name>
</gene>
<dbReference type="STRING" id="564608.C1MTQ8"/>
<dbReference type="SUPFAM" id="SSF117281">
    <property type="entry name" value="Kelch motif"/>
    <property type="match status" value="1"/>
</dbReference>
<proteinExistence type="predicted"/>
<sequence length="306" mass="31415">MDQEEHDLRDGRTLPDRAGAAAVAIGRVVYVLGGQDPTTGVCFNDVLALDCDAWEWSPPPRNSHVACAIHGGRRIVMYGGANPDDGPLGDVHVLDLRPNIGDAFWSRPAIGGQAPEPREMHAACMLPAAAAKSEEPSEMMIVGGRSASGTVLGDVCVLDVNAMRWARRGDAGVGPVCAHAIVPWSLGEEPAGLVFGGFTGEALRGVELRAVTSWTLQSVVVGAAAGAGASGGGRGGGRGPGKPPDARFAHAALRVNARATATATRAMVVFGGVTPAFDLNDVVMWVEAEKERGGGGPATADASDLD</sequence>
<keyword evidence="2" id="KW-0677">Repeat</keyword>
<keyword evidence="4" id="KW-1185">Reference proteome</keyword>
<dbReference type="PANTHER" id="PTHR46093:SF18">
    <property type="entry name" value="FIBRONECTIN TYPE-III DOMAIN-CONTAINING PROTEIN"/>
    <property type="match status" value="1"/>
</dbReference>
<dbReference type="Proteomes" id="UP000001876">
    <property type="component" value="Unassembled WGS sequence"/>
</dbReference>
<dbReference type="eggNOG" id="KOG0379">
    <property type="taxonomic scope" value="Eukaryota"/>
</dbReference>
<evidence type="ECO:0000256" key="1">
    <source>
        <dbReference type="ARBA" id="ARBA00022441"/>
    </source>
</evidence>
<dbReference type="AlphaFoldDB" id="C1MTQ8"/>
<dbReference type="RefSeq" id="XP_003059066.1">
    <property type="nucleotide sequence ID" value="XM_003059020.1"/>
</dbReference>
<dbReference type="EMBL" id="GG663740">
    <property type="protein sequence ID" value="EEH56198.1"/>
    <property type="molecule type" value="Genomic_DNA"/>
</dbReference>
<dbReference type="Gene3D" id="2.120.10.80">
    <property type="entry name" value="Kelch-type beta propeller"/>
    <property type="match status" value="1"/>
</dbReference>
<dbReference type="GeneID" id="9684563"/>
<evidence type="ECO:0000313" key="3">
    <source>
        <dbReference type="EMBL" id="EEH56198.1"/>
    </source>
</evidence>
<dbReference type="PANTHER" id="PTHR46093">
    <property type="entry name" value="ACYL-COA-BINDING DOMAIN-CONTAINING PROTEIN 5"/>
    <property type="match status" value="1"/>
</dbReference>
<name>C1MTQ8_MICPC</name>
<evidence type="ECO:0000256" key="2">
    <source>
        <dbReference type="ARBA" id="ARBA00022737"/>
    </source>
</evidence>
<accession>C1MTQ8</accession>
<dbReference type="InterPro" id="IPR015915">
    <property type="entry name" value="Kelch-typ_b-propeller"/>
</dbReference>
<evidence type="ECO:0000313" key="4">
    <source>
        <dbReference type="Proteomes" id="UP000001876"/>
    </source>
</evidence>